<dbReference type="OrthoDB" id="3610573at2"/>
<organism evidence="1 2">
    <name type="scientific">Amycolatopsis rifamycinica</name>
    <dbReference type="NCBI Taxonomy" id="287986"/>
    <lineage>
        <taxon>Bacteria</taxon>
        <taxon>Bacillati</taxon>
        <taxon>Actinomycetota</taxon>
        <taxon>Actinomycetes</taxon>
        <taxon>Pseudonocardiales</taxon>
        <taxon>Pseudonocardiaceae</taxon>
        <taxon>Amycolatopsis</taxon>
    </lineage>
</organism>
<evidence type="ECO:0000313" key="1">
    <source>
        <dbReference type="EMBL" id="KDN21057.1"/>
    </source>
</evidence>
<comment type="caution">
    <text evidence="1">The sequence shown here is derived from an EMBL/GenBank/DDBJ whole genome shotgun (WGS) entry which is preliminary data.</text>
</comment>
<evidence type="ECO:0000313" key="2">
    <source>
        <dbReference type="Proteomes" id="UP000027345"/>
    </source>
</evidence>
<name>A0A066U5C0_9PSEU</name>
<dbReference type="Pfam" id="PF13424">
    <property type="entry name" value="TPR_12"/>
    <property type="match status" value="1"/>
</dbReference>
<dbReference type="SUPFAM" id="SSF48452">
    <property type="entry name" value="TPR-like"/>
    <property type="match status" value="1"/>
</dbReference>
<dbReference type="AlphaFoldDB" id="A0A066U5C0"/>
<evidence type="ECO:0008006" key="3">
    <source>
        <dbReference type="Google" id="ProtNLM"/>
    </source>
</evidence>
<dbReference type="RefSeq" id="WP_160169733.1">
    <property type="nucleotide sequence ID" value="NZ_JMQI01000030.1"/>
</dbReference>
<gene>
    <name evidence="1" type="ORF">DV20_16840</name>
</gene>
<dbReference type="Gene3D" id="1.25.40.10">
    <property type="entry name" value="Tetratricopeptide repeat domain"/>
    <property type="match status" value="1"/>
</dbReference>
<dbReference type="EMBL" id="JMQI01000030">
    <property type="protein sequence ID" value="KDN21057.1"/>
    <property type="molecule type" value="Genomic_DNA"/>
</dbReference>
<sequence length="105" mass="11667">MAARWSRTGRVDEARELFSSVRAAYAYVRGPDHDAVVHCGYAIATALFDAGRYAQAIDAFRALGGPEFTVDIARAQVKPARFDEAEQTLRAVPPRHRCRRGTRTC</sequence>
<proteinExistence type="predicted"/>
<dbReference type="Proteomes" id="UP000027345">
    <property type="component" value="Unassembled WGS sequence"/>
</dbReference>
<dbReference type="InterPro" id="IPR011990">
    <property type="entry name" value="TPR-like_helical_dom_sf"/>
</dbReference>
<protein>
    <recommendedName>
        <fullName evidence="3">Tetratricopeptide repeat protein</fullName>
    </recommendedName>
</protein>
<keyword evidence="2" id="KW-1185">Reference proteome</keyword>
<accession>A0A066U5C0</accession>
<reference evidence="1 2" key="1">
    <citation type="submission" date="2014-05" db="EMBL/GenBank/DDBJ databases">
        <title>Draft genome sequence of Amycolatopsis rifamycinica DSM 46095.</title>
        <authorList>
            <person name="Lal R."/>
            <person name="Saxena A."/>
            <person name="Kumari R."/>
            <person name="Mukherjee U."/>
            <person name="Singh P."/>
            <person name="Sangwan N."/>
            <person name="Mahato N.K."/>
        </authorList>
    </citation>
    <scope>NUCLEOTIDE SEQUENCE [LARGE SCALE GENOMIC DNA]</scope>
    <source>
        <strain evidence="1 2">DSM 46095</strain>
    </source>
</reference>